<dbReference type="EMBL" id="JBHMFI010000001">
    <property type="protein sequence ID" value="MFB9070608.1"/>
    <property type="molecule type" value="Genomic_DNA"/>
</dbReference>
<reference evidence="2 3" key="1">
    <citation type="submission" date="2024-09" db="EMBL/GenBank/DDBJ databases">
        <authorList>
            <person name="Sun Q."/>
            <person name="Mori K."/>
        </authorList>
    </citation>
    <scope>NUCLEOTIDE SEQUENCE [LARGE SCALE GENOMIC DNA]</scope>
    <source>
        <strain evidence="2 3">CCM 7609</strain>
    </source>
</reference>
<protein>
    <submittedName>
        <fullName evidence="2">Uncharacterized protein</fullName>
    </submittedName>
</protein>
<comment type="caution">
    <text evidence="2">The sequence shown here is derived from an EMBL/GenBank/DDBJ whole genome shotgun (WGS) entry which is preliminary data.</text>
</comment>
<proteinExistence type="predicted"/>
<accession>A0ABV5FVA6</accession>
<evidence type="ECO:0000313" key="3">
    <source>
        <dbReference type="Proteomes" id="UP001589575"/>
    </source>
</evidence>
<evidence type="ECO:0000313" key="2">
    <source>
        <dbReference type="EMBL" id="MFB9070608.1"/>
    </source>
</evidence>
<evidence type="ECO:0000256" key="1">
    <source>
        <dbReference type="SAM" id="MobiDB-lite"/>
    </source>
</evidence>
<gene>
    <name evidence="2" type="ORF">ACFFX0_05145</name>
</gene>
<feature type="region of interest" description="Disordered" evidence="1">
    <location>
        <begin position="23"/>
        <end position="92"/>
    </location>
</feature>
<organism evidence="2 3">
    <name type="scientific">Citricoccus parietis</name>
    <dbReference type="NCBI Taxonomy" id="592307"/>
    <lineage>
        <taxon>Bacteria</taxon>
        <taxon>Bacillati</taxon>
        <taxon>Actinomycetota</taxon>
        <taxon>Actinomycetes</taxon>
        <taxon>Micrococcales</taxon>
        <taxon>Micrococcaceae</taxon>
        <taxon>Citricoccus</taxon>
    </lineage>
</organism>
<feature type="compositionally biased region" description="Basic residues" evidence="1">
    <location>
        <begin position="27"/>
        <end position="36"/>
    </location>
</feature>
<dbReference type="Proteomes" id="UP001589575">
    <property type="component" value="Unassembled WGS sequence"/>
</dbReference>
<sequence>MRFRAVRRWWCPAEVTGRGCSLARRSVSPRRRRSRGPRCSPGPPPRRRPDPAPVTPGSQAWTERPRDGMSSARPCIRPLPGLSARRHSCCPG</sequence>
<name>A0ABV5FVA6_9MICC</name>
<keyword evidence="3" id="KW-1185">Reference proteome</keyword>